<protein>
    <submittedName>
        <fullName evidence="4">C21orf2</fullName>
    </submittedName>
</protein>
<evidence type="ECO:0000256" key="1">
    <source>
        <dbReference type="ARBA" id="ARBA00022614"/>
    </source>
</evidence>
<dbReference type="GO" id="GO:0097733">
    <property type="term" value="C:photoreceptor cell cilium"/>
    <property type="evidence" value="ECO:0007669"/>
    <property type="project" value="UniProtKB-ARBA"/>
</dbReference>
<gene>
    <name evidence="4" type="primary">CU002</name>
</gene>
<dbReference type="Pfam" id="PF14580">
    <property type="entry name" value="LRR_9"/>
    <property type="match status" value="1"/>
</dbReference>
<dbReference type="Gene3D" id="3.80.10.10">
    <property type="entry name" value="Ribonuclease Inhibitor"/>
    <property type="match status" value="1"/>
</dbReference>
<feature type="region of interest" description="Disordered" evidence="3">
    <location>
        <begin position="144"/>
        <end position="243"/>
    </location>
</feature>
<evidence type="ECO:0000313" key="4">
    <source>
        <dbReference type="EMBL" id="ACO15485.1"/>
    </source>
</evidence>
<sequence>MVKLTEEMIVARTRVSDMSSVTKLNCWGAELSGISIVRRLKNVEVLSLSVNNITSLSDIQHCSNLKELYIRKNKIQDLGEILWLRGLPSLMNLWLEENPCCGSYSEQYYRHTVIKALPQLRRLDNVEITPGEMVEAVSIGSELTHPLERDNNGYSNYNGSSSKSNMNGDSSRYYEEDRRPVNGYSDSRSHQRLRSSSIEQQQQYSSSPPRRNSNQGYDESISPQMSRMSVKPSRETSQESRSIVSHHYDQTYQQVNQQIESANQIISQRQITPERAYPRRPKNRNSNILSAVLCLIKELDGPSLEVAEMAVRCRMEELED</sequence>
<dbReference type="GO" id="GO:0036064">
    <property type="term" value="C:ciliary basal body"/>
    <property type="evidence" value="ECO:0007669"/>
    <property type="project" value="UniProtKB-ARBA"/>
</dbReference>
<dbReference type="EMBL" id="BT081061">
    <property type="protein sequence ID" value="ACO15485.1"/>
    <property type="molecule type" value="mRNA"/>
</dbReference>
<dbReference type="PROSITE" id="PS51450">
    <property type="entry name" value="LRR"/>
    <property type="match status" value="2"/>
</dbReference>
<dbReference type="AlphaFoldDB" id="C1C2I2"/>
<reference evidence="4" key="1">
    <citation type="submission" date="2009-03" db="EMBL/GenBank/DDBJ databases">
        <title>Caligus clemensi ESTs and full-length cDNAs.</title>
        <authorList>
            <person name="Yasuike M."/>
            <person name="von Schalburg K."/>
            <person name="Cooper G."/>
            <person name="Leong J."/>
            <person name="Jones S.R.M."/>
            <person name="Koop B.F."/>
        </authorList>
    </citation>
    <scope>NUCLEOTIDE SEQUENCE</scope>
    <source>
        <tissue evidence="4">Whole</tissue>
    </source>
</reference>
<dbReference type="SMART" id="SM00365">
    <property type="entry name" value="LRR_SD22"/>
    <property type="match status" value="2"/>
</dbReference>
<dbReference type="InterPro" id="IPR032675">
    <property type="entry name" value="LRR_dom_sf"/>
</dbReference>
<dbReference type="PANTHER" id="PTHR18849">
    <property type="entry name" value="LEUCINE RICH REPEAT PROTEIN"/>
    <property type="match status" value="1"/>
</dbReference>
<proteinExistence type="evidence at transcript level"/>
<name>C1C2I2_CALCM</name>
<accession>C1C2I2</accession>
<feature type="compositionally biased region" description="Low complexity" evidence="3">
    <location>
        <begin position="152"/>
        <end position="171"/>
    </location>
</feature>
<keyword evidence="2" id="KW-0677">Repeat</keyword>
<keyword evidence="1" id="KW-0433">Leucine-rich repeat</keyword>
<dbReference type="InterPro" id="IPR001611">
    <property type="entry name" value="Leu-rich_rpt"/>
</dbReference>
<feature type="compositionally biased region" description="Low complexity" evidence="3">
    <location>
        <begin position="195"/>
        <end position="215"/>
    </location>
</feature>
<dbReference type="FunFam" id="3.80.10.10:FF:000094">
    <property type="entry name" value="protein C21orf2 isoform X1"/>
    <property type="match status" value="1"/>
</dbReference>
<dbReference type="SUPFAM" id="SSF52058">
    <property type="entry name" value="L domain-like"/>
    <property type="match status" value="1"/>
</dbReference>
<evidence type="ECO:0000256" key="2">
    <source>
        <dbReference type="ARBA" id="ARBA00022737"/>
    </source>
</evidence>
<organism evidence="4">
    <name type="scientific">Caligus clemensi</name>
    <name type="common">Sea louse</name>
    <dbReference type="NCBI Taxonomy" id="344056"/>
    <lineage>
        <taxon>Eukaryota</taxon>
        <taxon>Metazoa</taxon>
        <taxon>Ecdysozoa</taxon>
        <taxon>Arthropoda</taxon>
        <taxon>Crustacea</taxon>
        <taxon>Multicrustacea</taxon>
        <taxon>Hexanauplia</taxon>
        <taxon>Copepoda</taxon>
        <taxon>Siphonostomatoida</taxon>
        <taxon>Caligidae</taxon>
        <taxon>Caligus</taxon>
    </lineage>
</organism>
<dbReference type="GO" id="GO:0007010">
    <property type="term" value="P:cytoskeleton organization"/>
    <property type="evidence" value="ECO:0007669"/>
    <property type="project" value="TreeGrafter"/>
</dbReference>
<dbReference type="PANTHER" id="PTHR18849:SF0">
    <property type="entry name" value="CILIA- AND FLAGELLA-ASSOCIATED PROTEIN 410-RELATED"/>
    <property type="match status" value="1"/>
</dbReference>
<evidence type="ECO:0000256" key="3">
    <source>
        <dbReference type="SAM" id="MobiDB-lite"/>
    </source>
</evidence>